<gene>
    <name evidence="9" type="ORF">CXF42_08230</name>
    <name evidence="8" type="ORF">CXF48_10585</name>
</gene>
<dbReference type="EMBL" id="PQNQ01000024">
    <property type="protein sequence ID" value="RRQ03098.1"/>
    <property type="molecule type" value="Genomic_DNA"/>
</dbReference>
<feature type="compositionally biased region" description="Basic and acidic residues" evidence="6">
    <location>
        <begin position="1"/>
        <end position="11"/>
    </location>
</feature>
<comment type="subcellular location">
    <subcellularLocation>
        <location evidence="1">Cell envelope</location>
    </subcellularLocation>
</comment>
<dbReference type="EMBL" id="PQNK01000023">
    <property type="protein sequence ID" value="RRO85495.1"/>
    <property type="molecule type" value="Genomic_DNA"/>
</dbReference>
<dbReference type="GO" id="GO:0016491">
    <property type="term" value="F:oxidoreductase activity"/>
    <property type="evidence" value="ECO:0007669"/>
    <property type="project" value="InterPro"/>
</dbReference>
<dbReference type="GO" id="GO:0016209">
    <property type="term" value="F:antioxidant activity"/>
    <property type="evidence" value="ECO:0007669"/>
    <property type="project" value="InterPro"/>
</dbReference>
<dbReference type="Proteomes" id="UP000278422">
    <property type="component" value="Unassembled WGS sequence"/>
</dbReference>
<evidence type="ECO:0000313" key="10">
    <source>
        <dbReference type="Proteomes" id="UP000276526"/>
    </source>
</evidence>
<dbReference type="PROSITE" id="PS51352">
    <property type="entry name" value="THIOREDOXIN_2"/>
    <property type="match status" value="1"/>
</dbReference>
<dbReference type="PANTHER" id="PTHR42852:SF6">
    <property type="entry name" value="THIOL:DISULFIDE INTERCHANGE PROTEIN DSBE"/>
    <property type="match status" value="1"/>
</dbReference>
<dbReference type="InterPro" id="IPR000866">
    <property type="entry name" value="AhpC/TSA"/>
</dbReference>
<dbReference type="CDD" id="cd02966">
    <property type="entry name" value="TlpA_like_family"/>
    <property type="match status" value="1"/>
</dbReference>
<proteinExistence type="predicted"/>
<dbReference type="AlphaFoldDB" id="A0A3R8RGC9"/>
<keyword evidence="2" id="KW-0201">Cytochrome c-type biogenesis</keyword>
<evidence type="ECO:0000256" key="3">
    <source>
        <dbReference type="ARBA" id="ARBA00022968"/>
    </source>
</evidence>
<keyword evidence="3" id="KW-0735">Signal-anchor</keyword>
<dbReference type="GO" id="GO:0030313">
    <property type="term" value="C:cell envelope"/>
    <property type="evidence" value="ECO:0007669"/>
    <property type="project" value="UniProtKB-SubCell"/>
</dbReference>
<dbReference type="InterPro" id="IPR013766">
    <property type="entry name" value="Thioredoxin_domain"/>
</dbReference>
<evidence type="ECO:0000259" key="7">
    <source>
        <dbReference type="PROSITE" id="PS51352"/>
    </source>
</evidence>
<dbReference type="Proteomes" id="UP000276526">
    <property type="component" value="Unassembled WGS sequence"/>
</dbReference>
<evidence type="ECO:0000256" key="2">
    <source>
        <dbReference type="ARBA" id="ARBA00022748"/>
    </source>
</evidence>
<keyword evidence="4" id="KW-1015">Disulfide bond</keyword>
<dbReference type="OrthoDB" id="9796554at2"/>
<dbReference type="InterPro" id="IPR036249">
    <property type="entry name" value="Thioredoxin-like_sf"/>
</dbReference>
<dbReference type="SUPFAM" id="SSF52833">
    <property type="entry name" value="Thioredoxin-like"/>
    <property type="match status" value="1"/>
</dbReference>
<sequence>MDTHGEHDAETAARGGDTGRRGHRTASLRPTHPGRAPGPMIRRSVAAAAAVALAGAALVGCGDNATAGKDAVAVGGSFEFVSPGGQTEITYDQDDRRPVGNITGDSLMQPGTTIRLSDYDGKVVVLNSWGQWCGPCRSESDDLQRVQEKLDKDGRGTLLGINVRDNARDKARDFVTDNGITYPSIYDPPFKSALALGGLPASVIPTTIVLDKQHRPAKIFLREVTDTDLWAAVEPLLGE</sequence>
<dbReference type="InterPro" id="IPR050553">
    <property type="entry name" value="Thioredoxin_ResA/DsbE_sf"/>
</dbReference>
<evidence type="ECO:0000313" key="11">
    <source>
        <dbReference type="Proteomes" id="UP000278422"/>
    </source>
</evidence>
<accession>A0A3R8RGC9</accession>
<comment type="caution">
    <text evidence="9">The sequence shown here is derived from an EMBL/GenBank/DDBJ whole genome shotgun (WGS) entry which is preliminary data.</text>
</comment>
<keyword evidence="11" id="KW-1185">Reference proteome</keyword>
<evidence type="ECO:0000256" key="4">
    <source>
        <dbReference type="ARBA" id="ARBA00023157"/>
    </source>
</evidence>
<feature type="domain" description="Thioredoxin" evidence="7">
    <location>
        <begin position="82"/>
        <end position="238"/>
    </location>
</feature>
<evidence type="ECO:0000313" key="9">
    <source>
        <dbReference type="EMBL" id="RRQ03098.1"/>
    </source>
</evidence>
<dbReference type="Gene3D" id="3.40.30.10">
    <property type="entry name" value="Glutaredoxin"/>
    <property type="match status" value="1"/>
</dbReference>
<keyword evidence="5" id="KW-0676">Redox-active center</keyword>
<organism evidence="9 11">
    <name type="scientific">Corynebacterium bovis</name>
    <dbReference type="NCBI Taxonomy" id="36808"/>
    <lineage>
        <taxon>Bacteria</taxon>
        <taxon>Bacillati</taxon>
        <taxon>Actinomycetota</taxon>
        <taxon>Actinomycetes</taxon>
        <taxon>Mycobacteriales</taxon>
        <taxon>Corynebacteriaceae</taxon>
        <taxon>Corynebacterium</taxon>
    </lineage>
</organism>
<keyword evidence="3" id="KW-0812">Transmembrane</keyword>
<name>A0A3R8RGC9_9CORY</name>
<dbReference type="PANTHER" id="PTHR42852">
    <property type="entry name" value="THIOL:DISULFIDE INTERCHANGE PROTEIN DSBE"/>
    <property type="match status" value="1"/>
</dbReference>
<feature type="region of interest" description="Disordered" evidence="6">
    <location>
        <begin position="1"/>
        <end position="39"/>
    </location>
</feature>
<evidence type="ECO:0000256" key="6">
    <source>
        <dbReference type="SAM" id="MobiDB-lite"/>
    </source>
</evidence>
<evidence type="ECO:0000256" key="5">
    <source>
        <dbReference type="ARBA" id="ARBA00023284"/>
    </source>
</evidence>
<protein>
    <submittedName>
        <fullName evidence="9">TlpA family protein disulfide reductase</fullName>
    </submittedName>
</protein>
<dbReference type="Pfam" id="PF00578">
    <property type="entry name" value="AhpC-TSA"/>
    <property type="match status" value="1"/>
</dbReference>
<evidence type="ECO:0000256" key="1">
    <source>
        <dbReference type="ARBA" id="ARBA00004196"/>
    </source>
</evidence>
<evidence type="ECO:0000313" key="8">
    <source>
        <dbReference type="EMBL" id="RRO85495.1"/>
    </source>
</evidence>
<dbReference type="GO" id="GO:0017004">
    <property type="term" value="P:cytochrome complex assembly"/>
    <property type="evidence" value="ECO:0007669"/>
    <property type="project" value="UniProtKB-KW"/>
</dbReference>
<reference evidence="10 11" key="1">
    <citation type="submission" date="2018-01" db="EMBL/GenBank/DDBJ databases">
        <title>Twenty Corynebacterium bovis Genomes.</title>
        <authorList>
            <person name="Gulvik C.A."/>
        </authorList>
    </citation>
    <scope>NUCLEOTIDE SEQUENCE [LARGE SCALE GENOMIC DNA]</scope>
    <source>
        <strain evidence="9 11">16-2004</strain>
        <strain evidence="8 10">F6900</strain>
    </source>
</reference>